<feature type="transmembrane region" description="Helical" evidence="1">
    <location>
        <begin position="450"/>
        <end position="471"/>
    </location>
</feature>
<dbReference type="Gene3D" id="3.30.2090.10">
    <property type="entry name" value="Multidrug efflux transporter AcrB TolC docking domain, DN and DC subdomains"/>
    <property type="match status" value="2"/>
</dbReference>
<dbReference type="PANTHER" id="PTHR32063">
    <property type="match status" value="1"/>
</dbReference>
<feature type="transmembrane region" description="Helical" evidence="1">
    <location>
        <begin position="1001"/>
        <end position="1026"/>
    </location>
</feature>
<dbReference type="RefSeq" id="WP_003618803.1">
    <property type="nucleotide sequence ID" value="NZ_JACAOJ010000030.1"/>
</dbReference>
<dbReference type="GeneID" id="61368654"/>
<evidence type="ECO:0000313" key="2">
    <source>
        <dbReference type="EMBL" id="KGB23375.1"/>
    </source>
</evidence>
<dbReference type="Gene3D" id="3.30.70.1440">
    <property type="entry name" value="Multidrug efflux transporter AcrB pore domain"/>
    <property type="match status" value="1"/>
</dbReference>
<keyword evidence="1" id="KW-0812">Transmembrane</keyword>
<name>A0A094YMU4_9PROT</name>
<dbReference type="InterPro" id="IPR027463">
    <property type="entry name" value="AcrB_DN_DC_subdom"/>
</dbReference>
<dbReference type="Pfam" id="PF00873">
    <property type="entry name" value="ACR_tran"/>
    <property type="match status" value="1"/>
</dbReference>
<dbReference type="InterPro" id="IPR001036">
    <property type="entry name" value="Acrflvin-R"/>
</dbReference>
<dbReference type="PATRIC" id="fig|104102.7.peg.1632"/>
<dbReference type="SUPFAM" id="SSF82866">
    <property type="entry name" value="Multidrug efflux transporter AcrB transmembrane domain"/>
    <property type="match status" value="2"/>
</dbReference>
<dbReference type="AlphaFoldDB" id="A0A094YMU4"/>
<dbReference type="STRING" id="104102.AtDm6_1650"/>
<feature type="transmembrane region" description="Helical" evidence="1">
    <location>
        <begin position="870"/>
        <end position="892"/>
    </location>
</feature>
<protein>
    <submittedName>
        <fullName evidence="2">Cobalt-zinc-cadmium resistance protein CzcA</fullName>
    </submittedName>
</protein>
<feature type="transmembrane region" description="Helical" evidence="1">
    <location>
        <begin position="369"/>
        <end position="387"/>
    </location>
</feature>
<accession>A0A094YMU4</accession>
<feature type="transmembrane region" description="Helical" evidence="1">
    <location>
        <begin position="904"/>
        <end position="934"/>
    </location>
</feature>
<feature type="transmembrane region" description="Helical" evidence="1">
    <location>
        <begin position="347"/>
        <end position="364"/>
    </location>
</feature>
<sequence>MTGRSFSLQAAIIGFSIRFRGVVIATACLLFFYGLYGLRHASYDVFPEFIPPRVTIQTEAAGFTPEQVETLVSRPMEIALSGLPGIQRVQSTSIQGLSVVNVLFATSTDIYRARQLVGEQMNVVAQQLPAGVHAPTMTPLTSSAGLVLVIGLTSEQQSLMQLRTLTDWSLRPRLLALPGVAGVSVFGGERRSLQIQVHPDQLILHHIGLDDVLAAAQEATGIQGAGFIDTPNQRVVLQSDGQALTPESLARTVIVRSDNGAVTLGSIATVTEAPIPAFGAASIEGKTGIVVNIWEQYGANTMAVTREIEAALTDFRPQLQGQGITLHADLFRPANFITTALGNATQALLLGGFLVVVVIFLFLFDLRTAAICCATIPLAILIALSLLETLGVTLNAMTLGGLAIAIGEVVDDAVIGVENVTRRLRENRLLVQPASTARVVLDACVEVRSAVVYATFAVIIVFLPVIALPGLSGRLFAPLATAYVLAVMASLAAAVTVVPALCAWLLATPGETRREPPLAGWTARAYERLLARLMRHPRFVIGGMILTTLIGFAALPFLESDFIPDFKEGHLIIHMTAAPGTSLEQSLKLGRQVTEKLRQLPEIRSVAQRVGRASLDEDTSGPHTSEFEVDLNQVDGKASRQIDARVRKALDGFVGASFSVSSFLTMRVNETLSGSSSAVAINIIGDDLDVLDIQANNIVRMLHQIHGATDVRIEAPPGVPELAIRLRPADLERWGLRSADVLRSIHTAWQGETVGQIYERSAAFNVMVRLDDASRNDVASVGFLPLHTVHGNYVPLRAVADIYETNGRYQVSHLGAQRTQTVTANVTGRSAQSFVQDARTAIAKNIKLPLGTYVQFTSAAEAESQSRKELFINSGLAAIAVMILLSIITQGWRNLALILVNLPFAFVGGILAIIVSGTTLTLGATVGFVTLFGITLRNSVMMISHFETLVEREHLTWGVTTALRGARDRVVPVLMTSLVTALGLAPLAVDMNAPGREIEGPMAAVILGGLMTSMILNLFVLPILAVKFGSFSENETGVPETLFK</sequence>
<dbReference type="EMBL" id="JOKM01000061">
    <property type="protein sequence ID" value="KGB23375.1"/>
    <property type="molecule type" value="Genomic_DNA"/>
</dbReference>
<evidence type="ECO:0000313" key="3">
    <source>
        <dbReference type="Proteomes" id="UP000029448"/>
    </source>
</evidence>
<reference evidence="2 3" key="1">
    <citation type="submission" date="2014-06" db="EMBL/GenBank/DDBJ databases">
        <title>Functional and comparative genomic analyses of the Drosophila gut microbiota identify candidate symbiosis factors.</title>
        <authorList>
            <person name="Newell P.D."/>
            <person name="Chaston J.M."/>
            <person name="Douglas A.E."/>
        </authorList>
    </citation>
    <scope>NUCLEOTIDE SEQUENCE [LARGE SCALE GENOMIC DNA]</scope>
    <source>
        <strain evidence="2 3">DmCS_006</strain>
    </source>
</reference>
<dbReference type="GO" id="GO:0042910">
    <property type="term" value="F:xenobiotic transmembrane transporter activity"/>
    <property type="evidence" value="ECO:0007669"/>
    <property type="project" value="TreeGrafter"/>
</dbReference>
<feature type="transmembrane region" description="Helical" evidence="1">
    <location>
        <begin position="539"/>
        <end position="558"/>
    </location>
</feature>
<feature type="transmembrane region" description="Helical" evidence="1">
    <location>
        <begin position="21"/>
        <end position="38"/>
    </location>
</feature>
<evidence type="ECO:0000256" key="1">
    <source>
        <dbReference type="SAM" id="Phobius"/>
    </source>
</evidence>
<gene>
    <name evidence="2" type="ORF">AtDm6_1650</name>
</gene>
<keyword evidence="1" id="KW-0472">Membrane</keyword>
<dbReference type="SUPFAM" id="SSF82714">
    <property type="entry name" value="Multidrug efflux transporter AcrB TolC docking domain, DN and DC subdomains"/>
    <property type="match status" value="2"/>
</dbReference>
<comment type="caution">
    <text evidence="2">The sequence shown here is derived from an EMBL/GenBank/DDBJ whole genome shotgun (WGS) entry which is preliminary data.</text>
</comment>
<dbReference type="Gene3D" id="1.20.1640.10">
    <property type="entry name" value="Multidrug efflux transporter AcrB transmembrane domain"/>
    <property type="match status" value="2"/>
</dbReference>
<dbReference type="SUPFAM" id="SSF82693">
    <property type="entry name" value="Multidrug efflux transporter AcrB pore domain, PN1, PN2, PC1 and PC2 subdomains"/>
    <property type="match status" value="2"/>
</dbReference>
<dbReference type="Gene3D" id="3.30.70.1430">
    <property type="entry name" value="Multidrug efflux transporter AcrB pore domain"/>
    <property type="match status" value="2"/>
</dbReference>
<dbReference type="GO" id="GO:0005886">
    <property type="term" value="C:plasma membrane"/>
    <property type="evidence" value="ECO:0007669"/>
    <property type="project" value="TreeGrafter"/>
</dbReference>
<dbReference type="Proteomes" id="UP000029448">
    <property type="component" value="Unassembled WGS sequence"/>
</dbReference>
<proteinExistence type="predicted"/>
<organism evidence="2 3">
    <name type="scientific">Acetobacter tropicalis</name>
    <dbReference type="NCBI Taxonomy" id="104102"/>
    <lineage>
        <taxon>Bacteria</taxon>
        <taxon>Pseudomonadati</taxon>
        <taxon>Pseudomonadota</taxon>
        <taxon>Alphaproteobacteria</taxon>
        <taxon>Acetobacterales</taxon>
        <taxon>Acetobacteraceae</taxon>
        <taxon>Acetobacter</taxon>
    </lineage>
</organism>
<dbReference type="PRINTS" id="PR00702">
    <property type="entry name" value="ACRIFLAVINRP"/>
</dbReference>
<feature type="transmembrane region" description="Helical" evidence="1">
    <location>
        <begin position="483"/>
        <end position="507"/>
    </location>
</feature>
<dbReference type="Gene3D" id="3.30.70.1320">
    <property type="entry name" value="Multidrug efflux transporter AcrB pore domain like"/>
    <property type="match status" value="1"/>
</dbReference>
<keyword evidence="3" id="KW-1185">Reference proteome</keyword>
<keyword evidence="1" id="KW-1133">Transmembrane helix</keyword>
<dbReference type="PANTHER" id="PTHR32063:SF4">
    <property type="entry name" value="SLR6043 PROTEIN"/>
    <property type="match status" value="1"/>
</dbReference>
<feature type="transmembrane region" description="Helical" evidence="1">
    <location>
        <begin position="970"/>
        <end position="989"/>
    </location>
</feature>